<dbReference type="Proteomes" id="UP000093629">
    <property type="component" value="Unassembled WGS sequence"/>
</dbReference>
<dbReference type="AlphaFoldDB" id="A0A1A3MU39"/>
<protein>
    <recommendedName>
        <fullName evidence="4">NlpC/P60 domain-containing protein</fullName>
    </recommendedName>
</protein>
<sequence length="796" mass="78630">MTDGDLNLATLWVPVAPETSKIGPAMEEAGRQAKGKFSEAAKGIGNTIHEDLAKAGTKAKDTFSGVGKSITDVFSRSGSDAAVGFTKEFESGTKRIKDIGAELGRGFDQALDVSSKVSAAFPAWERLSNAVGFVANASDLAKGAIGGIGDAIRTSRAEGFAVTLSNIGDSIKDSGIDAFANTLGDLNGTLQTAEPLASRFGIDIAGWKVPDDVNSKLGDFSSTFHDTKDGIKETTDALKELSNGAPAFAAALAVIADAAAPLALLATGGYAIYRGIQDIRATPTRTTSPLPAKPFDQAPAAQMPIPGVPPAAARPPDAPPGVTYTATPGSLDPFAAIAGVAPMPAPGAPAPLAPIDVAPGFPAPTPPAAAAPPPAPAPAPAPTPAPLPRISTGGGGGGGGAGSVTDRPSLYAAGSRVANLYAFAQSLVGTPYSTALRNDCSGMVSELASVALGLPPPAAGQRFSTDNEGDWLMSHGFLPGMGPEGSLRIGWHNGGPGGGHTAATLPNGVNAEQGGANNSFTIGAGAAGANSPQFEHHAYLPMGKSGSSGPVGTEHDPLYVMPASGAGGVGGSPLESQGQQLGAGLLGGIAQSVGLDGSVFKGFGGTSKSPLDFGIARLGSGLLNFGMGLARAPHLPLADMESGGYTRMPGPNPGHRGTGVGATPGNLGGLPLSVPVSPSGGGGGMEMGGADMAPGPAGAINSAISGGINLMGALFSDLNPAPALAAFSQGEAIAANATPVSQGAAGLAPGVTNVFNGDFQPYNVGGVHSVQEQKEQYLSSGRSRGMIAHNGGGLPG</sequence>
<gene>
    <name evidence="2" type="ORF">A5636_11305</name>
</gene>
<organism evidence="2 3">
    <name type="scientific">Mycobacterium asiaticum</name>
    <dbReference type="NCBI Taxonomy" id="1790"/>
    <lineage>
        <taxon>Bacteria</taxon>
        <taxon>Bacillati</taxon>
        <taxon>Actinomycetota</taxon>
        <taxon>Actinomycetes</taxon>
        <taxon>Mycobacteriales</taxon>
        <taxon>Mycobacteriaceae</taxon>
        <taxon>Mycobacterium</taxon>
    </lineage>
</organism>
<evidence type="ECO:0000313" key="3">
    <source>
        <dbReference type="Proteomes" id="UP000093629"/>
    </source>
</evidence>
<reference evidence="2 3" key="1">
    <citation type="submission" date="2016-06" db="EMBL/GenBank/DDBJ databases">
        <authorList>
            <person name="Kjaerup R.B."/>
            <person name="Dalgaard T.S."/>
            <person name="Juul-Madsen H.R."/>
        </authorList>
    </citation>
    <scope>NUCLEOTIDE SEQUENCE [LARGE SCALE GENOMIC DNA]</scope>
    <source>
        <strain evidence="2 3">1245139.5</strain>
    </source>
</reference>
<name>A0A1A3MU39_MYCAS</name>
<feature type="compositionally biased region" description="Pro residues" evidence="1">
    <location>
        <begin position="364"/>
        <end position="387"/>
    </location>
</feature>
<proteinExistence type="predicted"/>
<evidence type="ECO:0000256" key="1">
    <source>
        <dbReference type="SAM" id="MobiDB-lite"/>
    </source>
</evidence>
<accession>A0A1A3MU39</accession>
<dbReference type="OrthoDB" id="4734796at2"/>
<feature type="region of interest" description="Disordered" evidence="1">
    <location>
        <begin position="364"/>
        <end position="402"/>
    </location>
</feature>
<keyword evidence="3" id="KW-1185">Reference proteome</keyword>
<feature type="compositionally biased region" description="Gly residues" evidence="1">
    <location>
        <begin position="392"/>
        <end position="402"/>
    </location>
</feature>
<comment type="caution">
    <text evidence="2">The sequence shown here is derived from an EMBL/GenBank/DDBJ whole genome shotgun (WGS) entry which is preliminary data.</text>
</comment>
<evidence type="ECO:0008006" key="4">
    <source>
        <dbReference type="Google" id="ProtNLM"/>
    </source>
</evidence>
<evidence type="ECO:0000313" key="2">
    <source>
        <dbReference type="EMBL" id="OBK12595.1"/>
    </source>
</evidence>
<dbReference type="EMBL" id="LZLQ01000124">
    <property type="protein sequence ID" value="OBK12595.1"/>
    <property type="molecule type" value="Genomic_DNA"/>
</dbReference>
<dbReference type="RefSeq" id="WP_065160299.1">
    <property type="nucleotide sequence ID" value="NZ_LZLQ01000124.1"/>
</dbReference>